<evidence type="ECO:0000256" key="3">
    <source>
        <dbReference type="ARBA" id="ARBA00023274"/>
    </source>
</evidence>
<dbReference type="InterPro" id="IPR031414">
    <property type="entry name" value="Ribosomal_bTHX"/>
</dbReference>
<dbReference type="GO" id="GO:1990904">
    <property type="term" value="C:ribonucleoprotein complex"/>
    <property type="evidence" value="ECO:0007669"/>
    <property type="project" value="UniProtKB-KW"/>
</dbReference>
<evidence type="ECO:0000256" key="4">
    <source>
        <dbReference type="SAM" id="MobiDB-lite"/>
    </source>
</evidence>
<keyword evidence="3" id="KW-0687">Ribonucleoprotein</keyword>
<accession>A0A1G6VAS5</accession>
<dbReference type="Pfam" id="PF17070">
    <property type="entry name" value="Thx"/>
    <property type="match status" value="1"/>
</dbReference>
<gene>
    <name evidence="5" type="ORF">SAMN04488104_10346</name>
</gene>
<keyword evidence="6" id="KW-1185">Reference proteome</keyword>
<proteinExistence type="inferred from homology"/>
<comment type="similarity">
    <text evidence="1">Belongs to the bacterial ribosomal protein bTHX family.</text>
</comment>
<evidence type="ECO:0000313" key="5">
    <source>
        <dbReference type="EMBL" id="SDD50678.1"/>
    </source>
</evidence>
<feature type="region of interest" description="Disordered" evidence="4">
    <location>
        <begin position="1"/>
        <end position="42"/>
    </location>
</feature>
<dbReference type="GO" id="GO:0005840">
    <property type="term" value="C:ribosome"/>
    <property type="evidence" value="ECO:0007669"/>
    <property type="project" value="UniProtKB-KW"/>
</dbReference>
<dbReference type="NCBIfam" id="TIGR04560">
    <property type="entry name" value="ribo_THX"/>
    <property type="match status" value="1"/>
</dbReference>
<evidence type="ECO:0000313" key="6">
    <source>
        <dbReference type="Proteomes" id="UP000199060"/>
    </source>
</evidence>
<dbReference type="RefSeq" id="WP_087940475.1">
    <property type="nucleotide sequence ID" value="NZ_FNAC01000034.1"/>
</dbReference>
<dbReference type="InterPro" id="IPR030826">
    <property type="entry name" value="Ribosomal_bTHX/bTHXc/bTHXm"/>
</dbReference>
<keyword evidence="2" id="KW-0689">Ribosomal protein</keyword>
<dbReference type="AlphaFoldDB" id="A0A1G6VAS5"/>
<protein>
    <submittedName>
        <fullName evidence="5">Ribosomal small subunit protein bTHX</fullName>
    </submittedName>
</protein>
<dbReference type="EMBL" id="FNAC01000034">
    <property type="protein sequence ID" value="SDD50678.1"/>
    <property type="molecule type" value="Genomic_DNA"/>
</dbReference>
<evidence type="ECO:0000256" key="2">
    <source>
        <dbReference type="ARBA" id="ARBA00022980"/>
    </source>
</evidence>
<feature type="compositionally biased region" description="Basic and acidic residues" evidence="4">
    <location>
        <begin position="23"/>
        <end position="42"/>
    </location>
</feature>
<organism evidence="5 6">
    <name type="scientific">Algoriphagus faecimaris</name>
    <dbReference type="NCBI Taxonomy" id="686796"/>
    <lineage>
        <taxon>Bacteria</taxon>
        <taxon>Pseudomonadati</taxon>
        <taxon>Bacteroidota</taxon>
        <taxon>Cytophagia</taxon>
        <taxon>Cytophagales</taxon>
        <taxon>Cyclobacteriaceae</taxon>
        <taxon>Algoriphagus</taxon>
    </lineage>
</organism>
<sequence length="42" mass="4763">MGKGDLKTKRGKINRGTFGASRPKTEANKKTRRERMGQDKND</sequence>
<dbReference type="STRING" id="686796.SAMN04488104_10346"/>
<reference evidence="6" key="1">
    <citation type="submission" date="2016-10" db="EMBL/GenBank/DDBJ databases">
        <authorList>
            <person name="Varghese N."/>
            <person name="Submissions S."/>
        </authorList>
    </citation>
    <scope>NUCLEOTIDE SEQUENCE [LARGE SCALE GENOMIC DNA]</scope>
    <source>
        <strain evidence="6">DSM 23095</strain>
    </source>
</reference>
<dbReference type="OrthoDB" id="965797at2"/>
<name>A0A1G6VAS5_9BACT</name>
<dbReference type="Proteomes" id="UP000199060">
    <property type="component" value="Unassembled WGS sequence"/>
</dbReference>
<evidence type="ECO:0000256" key="1">
    <source>
        <dbReference type="ARBA" id="ARBA00010834"/>
    </source>
</evidence>